<accession>A0A2V1P621</accession>
<dbReference type="GO" id="GO:0006974">
    <property type="term" value="P:DNA damage response"/>
    <property type="evidence" value="ECO:0007669"/>
    <property type="project" value="TreeGrafter"/>
</dbReference>
<evidence type="ECO:0000313" key="3">
    <source>
        <dbReference type="Proteomes" id="UP000245293"/>
    </source>
</evidence>
<dbReference type="InterPro" id="IPR007497">
    <property type="entry name" value="SIMPL/DUF541"/>
</dbReference>
<feature type="signal peptide" evidence="1">
    <location>
        <begin position="1"/>
        <end position="23"/>
    </location>
</feature>
<dbReference type="InterPro" id="IPR052022">
    <property type="entry name" value="26kDa_periplasmic_antigen"/>
</dbReference>
<dbReference type="PANTHER" id="PTHR34387:SF1">
    <property type="entry name" value="PERIPLASMIC IMMUNOGENIC PROTEIN"/>
    <property type="match status" value="1"/>
</dbReference>
<evidence type="ECO:0008006" key="4">
    <source>
        <dbReference type="Google" id="ProtNLM"/>
    </source>
</evidence>
<dbReference type="RefSeq" id="WP_109388268.1">
    <property type="nucleotide sequence ID" value="NZ_QETF01000006.1"/>
</dbReference>
<keyword evidence="3" id="KW-1185">Reference proteome</keyword>
<dbReference type="Pfam" id="PF04402">
    <property type="entry name" value="SIMPL"/>
    <property type="match status" value="1"/>
</dbReference>
<dbReference type="Gene3D" id="3.30.70.2970">
    <property type="entry name" value="Protein of unknown function (DUF541), domain 2"/>
    <property type="match status" value="1"/>
</dbReference>
<dbReference type="PANTHER" id="PTHR34387">
    <property type="entry name" value="SLR1258 PROTEIN"/>
    <property type="match status" value="1"/>
</dbReference>
<proteinExistence type="predicted"/>
<name>A0A2V1P621_9RHOB</name>
<reference evidence="3" key="1">
    <citation type="submission" date="2018-05" db="EMBL/GenBank/DDBJ databases">
        <authorList>
            <person name="Du Z."/>
            <person name="Wang X."/>
        </authorList>
    </citation>
    <scope>NUCLEOTIDE SEQUENCE [LARGE SCALE GENOMIC DNA]</scope>
    <source>
        <strain evidence="3">WDS4C29</strain>
    </source>
</reference>
<protein>
    <recommendedName>
        <fullName evidence="4">SIMPL domain-containing protein</fullName>
    </recommendedName>
</protein>
<organism evidence="2 3">
    <name type="scientific">Salibaculum griseiflavum</name>
    <dbReference type="NCBI Taxonomy" id="1914409"/>
    <lineage>
        <taxon>Bacteria</taxon>
        <taxon>Pseudomonadati</taxon>
        <taxon>Pseudomonadota</taxon>
        <taxon>Alphaproteobacteria</taxon>
        <taxon>Rhodobacterales</taxon>
        <taxon>Roseobacteraceae</taxon>
        <taxon>Salibaculum</taxon>
    </lineage>
</organism>
<dbReference type="AlphaFoldDB" id="A0A2V1P621"/>
<sequence>MVRFIRLSLLALCLTLPALAAQAQDTLRTVTVNGRGEVEVPPDMATLRLAVRAEAETTAEALDQASVATQAILTMLAEEGVEQSDIQTGALRLNPIYSQQLISGQRQITGYAALNSISVTVNELDRLGGLITAAVNEGANTLSGVSFGLKNPQAHEDAARRAAVADARRRAALYAEAGGVTLGRMIGLNEQGTGGYAPVRAEPMVMEASLSRAQADVPIAAGEIMLSASIVVIYAIDDAG</sequence>
<comment type="caution">
    <text evidence="2">The sequence shown here is derived from an EMBL/GenBank/DDBJ whole genome shotgun (WGS) entry which is preliminary data.</text>
</comment>
<feature type="chain" id="PRO_5015852576" description="SIMPL domain-containing protein" evidence="1">
    <location>
        <begin position="24"/>
        <end position="240"/>
    </location>
</feature>
<evidence type="ECO:0000256" key="1">
    <source>
        <dbReference type="SAM" id="SignalP"/>
    </source>
</evidence>
<dbReference type="OrthoDB" id="9813144at2"/>
<dbReference type="Gene3D" id="3.30.110.170">
    <property type="entry name" value="Protein of unknown function (DUF541), domain 1"/>
    <property type="match status" value="1"/>
</dbReference>
<dbReference type="EMBL" id="QETF01000006">
    <property type="protein sequence ID" value="PWG17250.1"/>
    <property type="molecule type" value="Genomic_DNA"/>
</dbReference>
<dbReference type="Proteomes" id="UP000245293">
    <property type="component" value="Unassembled WGS sequence"/>
</dbReference>
<gene>
    <name evidence="2" type="ORF">DFK10_07635</name>
</gene>
<keyword evidence="1" id="KW-0732">Signal</keyword>
<evidence type="ECO:0000313" key="2">
    <source>
        <dbReference type="EMBL" id="PWG17250.1"/>
    </source>
</evidence>